<dbReference type="EMBL" id="CAMXCT020002506">
    <property type="protein sequence ID" value="CAL1151962.1"/>
    <property type="molecule type" value="Genomic_DNA"/>
</dbReference>
<dbReference type="EMBL" id="CAMXCT030002506">
    <property type="protein sequence ID" value="CAL4785899.1"/>
    <property type="molecule type" value="Genomic_DNA"/>
</dbReference>
<evidence type="ECO:0000259" key="3">
    <source>
        <dbReference type="PROSITE" id="PS51186"/>
    </source>
</evidence>
<feature type="domain" description="N-acetyltransferase" evidence="3">
    <location>
        <begin position="123"/>
        <end position="269"/>
    </location>
</feature>
<dbReference type="EMBL" id="CAMXCT010002506">
    <property type="protein sequence ID" value="CAI3998587.1"/>
    <property type="molecule type" value="Genomic_DNA"/>
</dbReference>
<gene>
    <name evidence="4" type="ORF">C1SCF055_LOCUS24871</name>
</gene>
<dbReference type="InterPro" id="IPR016181">
    <property type="entry name" value="Acyl_CoA_acyltransferase"/>
</dbReference>
<proteinExistence type="predicted"/>
<comment type="caution">
    <text evidence="4">The sequence shown here is derived from an EMBL/GenBank/DDBJ whole genome shotgun (WGS) entry which is preliminary data.</text>
</comment>
<dbReference type="Proteomes" id="UP001152797">
    <property type="component" value="Unassembled WGS sequence"/>
</dbReference>
<sequence length="269" mass="30273">MRRALGTLAACVALWRPWSLVDPSLQLRRRQNCRSTKVVIGHRAVPWDQVPGAEVLSPEVLRAAATCTGEDFQLMLPEESDMQELTDLVDESFQRAIQARMVEDGNPFSGFWNGWVSLSERQMTLGALRKRLKGLLEAPSLRKPRDDEWALGVLLVGPQDGVQDGAGRELVGYFELLLQRPEGLSRRGEMVPYLKNLCVSKAYRGRGLGRKLLEVVEEFSRSSWKGESLYLHTDNDPAAFGLYNSSGYVVRKQEEDGEGMSIYMSKRLI</sequence>
<feature type="chain" id="PRO_5043272559" evidence="2">
    <location>
        <begin position="21"/>
        <end position="269"/>
    </location>
</feature>
<feature type="signal peptide" evidence="2">
    <location>
        <begin position="1"/>
        <end position="20"/>
    </location>
</feature>
<accession>A0A9P1G614</accession>
<reference evidence="5" key="2">
    <citation type="submission" date="2024-04" db="EMBL/GenBank/DDBJ databases">
        <authorList>
            <person name="Chen Y."/>
            <person name="Shah S."/>
            <person name="Dougan E. K."/>
            <person name="Thang M."/>
            <person name="Chan C."/>
        </authorList>
    </citation>
    <scope>NUCLEOTIDE SEQUENCE [LARGE SCALE GENOMIC DNA]</scope>
</reference>
<evidence type="ECO:0000313" key="5">
    <source>
        <dbReference type="EMBL" id="CAL1151962.1"/>
    </source>
</evidence>
<dbReference type="Pfam" id="PF00583">
    <property type="entry name" value="Acetyltransf_1"/>
    <property type="match status" value="1"/>
</dbReference>
<evidence type="ECO:0000313" key="7">
    <source>
        <dbReference type="Proteomes" id="UP001152797"/>
    </source>
</evidence>
<evidence type="ECO:0000313" key="6">
    <source>
        <dbReference type="EMBL" id="CAL4785899.1"/>
    </source>
</evidence>
<evidence type="ECO:0000256" key="1">
    <source>
        <dbReference type="ARBA" id="ARBA00022679"/>
    </source>
</evidence>
<dbReference type="InterPro" id="IPR050769">
    <property type="entry name" value="NAT_camello-type"/>
</dbReference>
<organism evidence="4">
    <name type="scientific">Cladocopium goreaui</name>
    <dbReference type="NCBI Taxonomy" id="2562237"/>
    <lineage>
        <taxon>Eukaryota</taxon>
        <taxon>Sar</taxon>
        <taxon>Alveolata</taxon>
        <taxon>Dinophyceae</taxon>
        <taxon>Suessiales</taxon>
        <taxon>Symbiodiniaceae</taxon>
        <taxon>Cladocopium</taxon>
    </lineage>
</organism>
<dbReference type="PANTHER" id="PTHR13947:SF37">
    <property type="entry name" value="LD18367P"/>
    <property type="match status" value="1"/>
</dbReference>
<dbReference type="SUPFAM" id="SSF55729">
    <property type="entry name" value="Acyl-CoA N-acyltransferases (Nat)"/>
    <property type="match status" value="1"/>
</dbReference>
<dbReference type="AlphaFoldDB" id="A0A9P1G614"/>
<dbReference type="CDD" id="cd04301">
    <property type="entry name" value="NAT_SF"/>
    <property type="match status" value="1"/>
</dbReference>
<dbReference type="InterPro" id="IPR000182">
    <property type="entry name" value="GNAT_dom"/>
</dbReference>
<name>A0A9P1G614_9DINO</name>
<keyword evidence="7" id="KW-1185">Reference proteome</keyword>
<evidence type="ECO:0000313" key="4">
    <source>
        <dbReference type="EMBL" id="CAI3998587.1"/>
    </source>
</evidence>
<dbReference type="Gene3D" id="3.40.630.30">
    <property type="match status" value="1"/>
</dbReference>
<reference evidence="4" key="1">
    <citation type="submission" date="2022-10" db="EMBL/GenBank/DDBJ databases">
        <authorList>
            <person name="Chen Y."/>
            <person name="Dougan E. K."/>
            <person name="Chan C."/>
            <person name="Rhodes N."/>
            <person name="Thang M."/>
        </authorList>
    </citation>
    <scope>NUCLEOTIDE SEQUENCE</scope>
</reference>
<dbReference type="GO" id="GO:0008080">
    <property type="term" value="F:N-acetyltransferase activity"/>
    <property type="evidence" value="ECO:0007669"/>
    <property type="project" value="InterPro"/>
</dbReference>
<dbReference type="PROSITE" id="PS51186">
    <property type="entry name" value="GNAT"/>
    <property type="match status" value="1"/>
</dbReference>
<keyword evidence="2" id="KW-0732">Signal</keyword>
<keyword evidence="1" id="KW-0808">Transferase</keyword>
<dbReference type="OrthoDB" id="423506at2759"/>
<protein>
    <submittedName>
        <fullName evidence="6">N-acetyltransferase domain-containing protein</fullName>
    </submittedName>
</protein>
<dbReference type="PANTHER" id="PTHR13947">
    <property type="entry name" value="GNAT FAMILY N-ACETYLTRANSFERASE"/>
    <property type="match status" value="1"/>
</dbReference>
<evidence type="ECO:0000256" key="2">
    <source>
        <dbReference type="SAM" id="SignalP"/>
    </source>
</evidence>